<keyword evidence="4" id="KW-1185">Reference proteome</keyword>
<comment type="caution">
    <text evidence="3">The sequence shown here is derived from an EMBL/GenBank/DDBJ whole genome shotgun (WGS) entry which is preliminary data.</text>
</comment>
<organism evidence="3 4">
    <name type="scientific">Vibrio rumoiensis 1S-45</name>
    <dbReference type="NCBI Taxonomy" id="1188252"/>
    <lineage>
        <taxon>Bacteria</taxon>
        <taxon>Pseudomonadati</taxon>
        <taxon>Pseudomonadota</taxon>
        <taxon>Gammaproteobacteria</taxon>
        <taxon>Vibrionales</taxon>
        <taxon>Vibrionaceae</taxon>
        <taxon>Vibrio</taxon>
    </lineage>
</organism>
<dbReference type="GO" id="GO:0003824">
    <property type="term" value="F:catalytic activity"/>
    <property type="evidence" value="ECO:0007669"/>
    <property type="project" value="InterPro"/>
</dbReference>
<accession>A0A1E5E2F1</accession>
<dbReference type="InterPro" id="IPR052520">
    <property type="entry name" value="ATL_DNA_repair"/>
</dbReference>
<evidence type="ECO:0000256" key="1">
    <source>
        <dbReference type="ARBA" id="ARBA00022763"/>
    </source>
</evidence>
<dbReference type="SUPFAM" id="SSF46767">
    <property type="entry name" value="Methylated DNA-protein cysteine methyltransferase, C-terminal domain"/>
    <property type="match status" value="1"/>
</dbReference>
<dbReference type="Gene3D" id="1.10.10.10">
    <property type="entry name" value="Winged helix-like DNA-binding domain superfamily/Winged helix DNA-binding domain"/>
    <property type="match status" value="1"/>
</dbReference>
<dbReference type="Pfam" id="PF01035">
    <property type="entry name" value="DNA_binding_1"/>
    <property type="match status" value="1"/>
</dbReference>
<name>A0A1E5E2F1_9VIBR</name>
<gene>
    <name evidence="3" type="ORF">A1QC_08520</name>
</gene>
<dbReference type="RefSeq" id="WP_017026485.1">
    <property type="nucleotide sequence ID" value="NZ_AJYK02000059.1"/>
</dbReference>
<reference evidence="3 4" key="1">
    <citation type="journal article" date="2012" name="Science">
        <title>Ecological populations of bacteria act as socially cohesive units of antibiotic production and resistance.</title>
        <authorList>
            <person name="Cordero O.X."/>
            <person name="Wildschutte H."/>
            <person name="Kirkup B."/>
            <person name="Proehl S."/>
            <person name="Ngo L."/>
            <person name="Hussain F."/>
            <person name="Le Roux F."/>
            <person name="Mincer T."/>
            <person name="Polz M.F."/>
        </authorList>
    </citation>
    <scope>NUCLEOTIDE SEQUENCE [LARGE SCALE GENOMIC DNA]</scope>
    <source>
        <strain evidence="3 4">1S-45</strain>
    </source>
</reference>
<evidence type="ECO:0000259" key="2">
    <source>
        <dbReference type="Pfam" id="PF01035"/>
    </source>
</evidence>
<sequence length="101" mass="11432">MNEFHTQIFTVIHQIPKGKISTYGSIAKMAGYPGYARHVGKALGHLPEDSTLPWHRVVNSQGRISLKGNDLTRQRGKLLNEGIEVSELGRISLKRYLWHPE</sequence>
<dbReference type="InterPro" id="IPR036217">
    <property type="entry name" value="MethylDNA_cys_MeTrfase_DNAb"/>
</dbReference>
<evidence type="ECO:0000313" key="4">
    <source>
        <dbReference type="Proteomes" id="UP000094070"/>
    </source>
</evidence>
<dbReference type="PANTHER" id="PTHR42942:SF1">
    <property type="entry name" value="ALKYLTRANSFERASE-LIKE PROTEIN 1"/>
    <property type="match status" value="1"/>
</dbReference>
<dbReference type="InterPro" id="IPR014048">
    <property type="entry name" value="MethylDNA_cys_MeTrfase_DNA-bd"/>
</dbReference>
<dbReference type="EMBL" id="AJYK02000059">
    <property type="protein sequence ID" value="OEF25665.1"/>
    <property type="molecule type" value="Genomic_DNA"/>
</dbReference>
<dbReference type="OrthoDB" id="9132167at2"/>
<dbReference type="AlphaFoldDB" id="A0A1E5E2F1"/>
<keyword evidence="1" id="KW-0227">DNA damage</keyword>
<protein>
    <recommendedName>
        <fullName evidence="2">Methylated-DNA-[protein]-cysteine S-methyltransferase DNA binding domain-containing protein</fullName>
    </recommendedName>
</protein>
<dbReference type="PANTHER" id="PTHR42942">
    <property type="entry name" value="6-O-METHYLGUANINE DNA METHYLTRANSFERASE"/>
    <property type="match status" value="1"/>
</dbReference>
<dbReference type="Proteomes" id="UP000094070">
    <property type="component" value="Unassembled WGS sequence"/>
</dbReference>
<feature type="domain" description="Methylated-DNA-[protein]-cysteine S-methyltransferase DNA binding" evidence="2">
    <location>
        <begin position="3"/>
        <end position="83"/>
    </location>
</feature>
<dbReference type="InterPro" id="IPR036388">
    <property type="entry name" value="WH-like_DNA-bd_sf"/>
</dbReference>
<dbReference type="CDD" id="cd06445">
    <property type="entry name" value="ATase"/>
    <property type="match status" value="1"/>
</dbReference>
<dbReference type="eggNOG" id="COG3695">
    <property type="taxonomic scope" value="Bacteria"/>
</dbReference>
<dbReference type="GO" id="GO:0006281">
    <property type="term" value="P:DNA repair"/>
    <property type="evidence" value="ECO:0007669"/>
    <property type="project" value="InterPro"/>
</dbReference>
<evidence type="ECO:0000313" key="3">
    <source>
        <dbReference type="EMBL" id="OEF25665.1"/>
    </source>
</evidence>
<proteinExistence type="predicted"/>